<dbReference type="InterPro" id="IPR006311">
    <property type="entry name" value="TAT_signal"/>
</dbReference>
<proteinExistence type="predicted"/>
<feature type="region of interest" description="Disordered" evidence="1">
    <location>
        <begin position="27"/>
        <end position="56"/>
    </location>
</feature>
<dbReference type="Proteomes" id="UP001556220">
    <property type="component" value="Unassembled WGS sequence"/>
</dbReference>
<dbReference type="EMBL" id="JBFOHK010000004">
    <property type="protein sequence ID" value="MEW9573279.1"/>
    <property type="molecule type" value="Genomic_DNA"/>
</dbReference>
<keyword evidence="2" id="KW-0732">Signal</keyword>
<evidence type="ECO:0000256" key="1">
    <source>
        <dbReference type="SAM" id="MobiDB-lite"/>
    </source>
</evidence>
<feature type="signal peptide" evidence="2">
    <location>
        <begin position="1"/>
        <end position="23"/>
    </location>
</feature>
<sequence>MTMRFSLLVASAVLALATTAAFAATPQAAAKKELTPQQQRMADCSHQATGKKGDERKTFMSDCLKGKSAAAAMPGAKATQQEKMKSCSAEAKTKALKGTDRKTFMSGCLKGGDAAH</sequence>
<dbReference type="Pfam" id="PF07769">
    <property type="entry name" value="PsiF_repeat"/>
    <property type="match status" value="2"/>
</dbReference>
<feature type="chain" id="PRO_5045296168" evidence="2">
    <location>
        <begin position="24"/>
        <end position="116"/>
    </location>
</feature>
<gene>
    <name evidence="3" type="ORF">ABQJ54_16100</name>
</gene>
<keyword evidence="4" id="KW-1185">Reference proteome</keyword>
<name>A0ABV3QHW4_9GAMM</name>
<reference evidence="3 4" key="1">
    <citation type="submission" date="2024-06" db="EMBL/GenBank/DDBJ databases">
        <authorList>
            <person name="Woo H."/>
        </authorList>
    </citation>
    <scope>NUCLEOTIDE SEQUENCE [LARGE SCALE GENOMIC DNA]</scope>
    <source>
        <strain evidence="3 4">Si-c</strain>
    </source>
</reference>
<dbReference type="PROSITE" id="PS51318">
    <property type="entry name" value="TAT"/>
    <property type="match status" value="1"/>
</dbReference>
<evidence type="ECO:0000313" key="4">
    <source>
        <dbReference type="Proteomes" id="UP001556220"/>
    </source>
</evidence>
<evidence type="ECO:0000256" key="2">
    <source>
        <dbReference type="SAM" id="SignalP"/>
    </source>
</evidence>
<protein>
    <submittedName>
        <fullName evidence="3">PsiF family protein</fullName>
    </submittedName>
</protein>
<organism evidence="3 4">
    <name type="scientific">Rhodanobacter lycopersici</name>
    <dbReference type="NCBI Taxonomy" id="3162487"/>
    <lineage>
        <taxon>Bacteria</taxon>
        <taxon>Pseudomonadati</taxon>
        <taxon>Pseudomonadota</taxon>
        <taxon>Gammaproteobacteria</taxon>
        <taxon>Lysobacterales</taxon>
        <taxon>Rhodanobacteraceae</taxon>
        <taxon>Rhodanobacter</taxon>
    </lineage>
</organism>
<comment type="caution">
    <text evidence="3">The sequence shown here is derived from an EMBL/GenBank/DDBJ whole genome shotgun (WGS) entry which is preliminary data.</text>
</comment>
<evidence type="ECO:0000313" key="3">
    <source>
        <dbReference type="EMBL" id="MEW9573279.1"/>
    </source>
</evidence>
<accession>A0ABV3QHW4</accession>
<dbReference type="InterPro" id="IPR011690">
    <property type="entry name" value="P_starv_induced_PsiF"/>
</dbReference>
<dbReference type="RefSeq" id="WP_367855328.1">
    <property type="nucleotide sequence ID" value="NZ_JBFOHK010000004.1"/>
</dbReference>